<evidence type="ECO:0000256" key="3">
    <source>
        <dbReference type="ARBA" id="ARBA00022475"/>
    </source>
</evidence>
<evidence type="ECO:0000256" key="1">
    <source>
        <dbReference type="ARBA" id="ARBA00004651"/>
    </source>
</evidence>
<evidence type="ECO:0000313" key="11">
    <source>
        <dbReference type="EMBL" id="JAP60568.1"/>
    </source>
</evidence>
<evidence type="ECO:0000256" key="9">
    <source>
        <dbReference type="ARBA" id="ARBA00023180"/>
    </source>
</evidence>
<keyword evidence="3" id="KW-1003">Cell membrane</keyword>
<dbReference type="InterPro" id="IPR005428">
    <property type="entry name" value="CD36/SCARB1/SNMP1"/>
</dbReference>
<keyword evidence="8" id="KW-0675">Receptor</keyword>
<dbReference type="GO" id="GO:0005044">
    <property type="term" value="F:scavenger receptor activity"/>
    <property type="evidence" value="ECO:0007669"/>
    <property type="project" value="TreeGrafter"/>
</dbReference>
<dbReference type="GO" id="GO:0005886">
    <property type="term" value="C:plasma membrane"/>
    <property type="evidence" value="ECO:0007669"/>
    <property type="project" value="UniProtKB-SubCell"/>
</dbReference>
<dbReference type="AlphaFoldDB" id="A0A0V0J486"/>
<keyword evidence="4 10" id="KW-0812">Transmembrane</keyword>
<sequence length="487" mass="54449">MQNRQLCVSLSCVLLCILLVLGVSLTIVLPIVSRREIAKRIALRNGSEIYAAWLSPPGEVYMQFFLFSTTNPLEFIRGERPILQQQGPFTYHQRQERVNVSLDPENGTVSYSNRKFYVFDRNLSSADENTTITTLNLAYISVAEKSQQFPTMVSFIMRILELYYNENLFVNKTAKELIWGYKDPVLEIVRKLIPVQTEIGLFAGKNGTEDGTYVIRDGTGDPEELGQIMSYRNASSVSCWLTNWANMINGSDGSLIPPFRSQYDKLYLFAADVCRSFAFTAQGSSLMREIPTIVFKPPRDSFLSPDLNPDNAGFCLDYPNCPKSGVINMSTCLSGAPVVISLPHFYQADESYQTAVIGLHPTEDMTTQLDVEPHTGIILKAKKQLQVNGVVRRNDEFPSLRHVHDTFFPIGYFNESFIIPEDIAAKLSNSLLPLLIAKIIAVCLVALPSVGLGILLLVFLLRRQPVTELVLSVSEPNDQTPLIPDTA</sequence>
<keyword evidence="7" id="KW-1015">Disulfide bond</keyword>
<dbReference type="InterPro" id="IPR002159">
    <property type="entry name" value="CD36_fam"/>
</dbReference>
<dbReference type="PANTHER" id="PTHR11923:SF51">
    <property type="entry name" value="LYSOSOME MEMBRANE PROTEIN 2"/>
    <property type="match status" value="1"/>
</dbReference>
<reference evidence="11" key="1">
    <citation type="submission" date="2016-01" db="EMBL/GenBank/DDBJ databases">
        <title>Reference transcriptome for the parasite Schistocephalus solidus: insights into the molecular evolution of parasitism.</title>
        <authorList>
            <person name="Hebert F.O."/>
            <person name="Grambauer S."/>
            <person name="Barber I."/>
            <person name="Landry C.R."/>
            <person name="Aubin-Horth N."/>
        </authorList>
    </citation>
    <scope>NUCLEOTIDE SEQUENCE</scope>
</reference>
<organism evidence="11">
    <name type="scientific">Schistocephalus solidus</name>
    <name type="common">Tapeworm</name>
    <dbReference type="NCBI Taxonomy" id="70667"/>
    <lineage>
        <taxon>Eukaryota</taxon>
        <taxon>Metazoa</taxon>
        <taxon>Spiralia</taxon>
        <taxon>Lophotrochozoa</taxon>
        <taxon>Platyhelminthes</taxon>
        <taxon>Cestoda</taxon>
        <taxon>Eucestoda</taxon>
        <taxon>Diphyllobothriidea</taxon>
        <taxon>Diphyllobothriidae</taxon>
        <taxon>Schistocephalus</taxon>
    </lineage>
</organism>
<proteinExistence type="inferred from homology"/>
<protein>
    <submittedName>
        <fullName evidence="11">Lysosome membrane protein 2</fullName>
    </submittedName>
</protein>
<accession>A0A0V0J486</accession>
<feature type="transmembrane region" description="Helical" evidence="10">
    <location>
        <begin position="435"/>
        <end position="461"/>
    </location>
</feature>
<dbReference type="PRINTS" id="PR01609">
    <property type="entry name" value="CD36FAMILY"/>
</dbReference>
<evidence type="ECO:0000256" key="4">
    <source>
        <dbReference type="ARBA" id="ARBA00022692"/>
    </source>
</evidence>
<gene>
    <name evidence="11" type="primary">SCRB2</name>
    <name evidence="11" type="ORF">TR96040</name>
</gene>
<evidence type="ECO:0000256" key="2">
    <source>
        <dbReference type="ARBA" id="ARBA00010532"/>
    </source>
</evidence>
<evidence type="ECO:0000256" key="7">
    <source>
        <dbReference type="ARBA" id="ARBA00023157"/>
    </source>
</evidence>
<dbReference type="EMBL" id="GEEE01002657">
    <property type="protein sequence ID" value="JAP60568.1"/>
    <property type="molecule type" value="Transcribed_RNA"/>
</dbReference>
<evidence type="ECO:0000256" key="8">
    <source>
        <dbReference type="ARBA" id="ARBA00023170"/>
    </source>
</evidence>
<name>A0A0V0J486_SCHSO</name>
<dbReference type="GO" id="GO:0005737">
    <property type="term" value="C:cytoplasm"/>
    <property type="evidence" value="ECO:0007669"/>
    <property type="project" value="TreeGrafter"/>
</dbReference>
<evidence type="ECO:0000256" key="6">
    <source>
        <dbReference type="ARBA" id="ARBA00023136"/>
    </source>
</evidence>
<comment type="similarity">
    <text evidence="2">Belongs to the CD36 family.</text>
</comment>
<dbReference type="PANTHER" id="PTHR11923">
    <property type="entry name" value="SCAVENGER RECEPTOR CLASS B TYPE-1 SR-B1"/>
    <property type="match status" value="1"/>
</dbReference>
<evidence type="ECO:0000256" key="5">
    <source>
        <dbReference type="ARBA" id="ARBA00022989"/>
    </source>
</evidence>
<keyword evidence="6 10" id="KW-0472">Membrane</keyword>
<dbReference type="Pfam" id="PF01130">
    <property type="entry name" value="CD36"/>
    <property type="match status" value="1"/>
</dbReference>
<keyword evidence="9" id="KW-0325">Glycoprotein</keyword>
<keyword evidence="5 10" id="KW-1133">Transmembrane helix</keyword>
<dbReference type="PRINTS" id="PR01610">
    <property type="entry name" value="CD36ANTIGEN"/>
</dbReference>
<evidence type="ECO:0000256" key="10">
    <source>
        <dbReference type="SAM" id="Phobius"/>
    </source>
</evidence>
<comment type="subcellular location">
    <subcellularLocation>
        <location evidence="1">Cell membrane</location>
        <topology evidence="1">Multi-pass membrane protein</topology>
    </subcellularLocation>
</comment>